<feature type="transmembrane region" description="Helical" evidence="8">
    <location>
        <begin position="154"/>
        <end position="176"/>
    </location>
</feature>
<evidence type="ECO:0000256" key="7">
    <source>
        <dbReference type="ARBA" id="ARBA00023136"/>
    </source>
</evidence>
<evidence type="ECO:0000256" key="5">
    <source>
        <dbReference type="ARBA" id="ARBA00022692"/>
    </source>
</evidence>
<keyword evidence="3" id="KW-0813">Transport</keyword>
<dbReference type="CDD" id="cd06550">
    <property type="entry name" value="TM_ABC_iron-siderophores_like"/>
    <property type="match status" value="1"/>
</dbReference>
<dbReference type="SUPFAM" id="SSF81345">
    <property type="entry name" value="ABC transporter involved in vitamin B12 uptake, BtuC"/>
    <property type="match status" value="1"/>
</dbReference>
<reference evidence="9 10" key="1">
    <citation type="submission" date="2024-06" db="EMBL/GenBank/DDBJ databases">
        <title>The Natural Products Discovery Center: Release of the First 8490 Sequenced Strains for Exploring Actinobacteria Biosynthetic Diversity.</title>
        <authorList>
            <person name="Kalkreuter E."/>
            <person name="Kautsar S.A."/>
            <person name="Yang D."/>
            <person name="Bader C.D."/>
            <person name="Teijaro C.N."/>
            <person name="Fluegel L."/>
            <person name="Davis C.M."/>
            <person name="Simpson J.R."/>
            <person name="Lauterbach L."/>
            <person name="Steele A.D."/>
            <person name="Gui C."/>
            <person name="Meng S."/>
            <person name="Li G."/>
            <person name="Viehrig K."/>
            <person name="Ye F."/>
            <person name="Su P."/>
            <person name="Kiefer A.F."/>
            <person name="Nichols A."/>
            <person name="Cepeda A.J."/>
            <person name="Yan W."/>
            <person name="Fan B."/>
            <person name="Jiang Y."/>
            <person name="Adhikari A."/>
            <person name="Zheng C.-J."/>
            <person name="Schuster L."/>
            <person name="Cowan T.M."/>
            <person name="Smanski M.J."/>
            <person name="Chevrette M.G."/>
            <person name="De Carvalho L.P.S."/>
            <person name="Shen B."/>
        </authorList>
    </citation>
    <scope>NUCLEOTIDE SEQUENCE [LARGE SCALE GENOMIC DNA]</scope>
    <source>
        <strain evidence="9 10">NPDC050100</strain>
    </source>
</reference>
<evidence type="ECO:0000256" key="1">
    <source>
        <dbReference type="ARBA" id="ARBA00004651"/>
    </source>
</evidence>
<keyword evidence="4" id="KW-1003">Cell membrane</keyword>
<dbReference type="Proteomes" id="UP001551675">
    <property type="component" value="Unassembled WGS sequence"/>
</dbReference>
<proteinExistence type="inferred from homology"/>
<comment type="caution">
    <text evidence="9">The sequence shown here is derived from an EMBL/GenBank/DDBJ whole genome shotgun (WGS) entry which is preliminary data.</text>
</comment>
<dbReference type="RefSeq" id="WP_358135218.1">
    <property type="nucleotide sequence ID" value="NZ_JBFALK010000011.1"/>
</dbReference>
<sequence>MNTTVRTGPISLRLRPRAVVAGTLVAVAVVVAAILAVGTGDVRIAPGEVIRTLFGQGDRATEYVVLKLRLPRTLTAIMVGAALGVSGAVFQSLARNPLGSPDVVGFTTGAATGAIVQILVIGGGPLLLAGSAVGGGVLTAALVYVLAYRRGVQGYRLVLIGIGVSAMLVSVNSFLITRAEVTEAQRANAWLFGSLNGRSWEHVGMIATALALVLPVLAAAARNLPLLELGDDAAKGLGVPVERVRLTLMVTAVALCSVATASVGLIEFVALTAPQIARRLTRSPGPGLVASGLTGGLVLLGSDVVAQRLTDGQVPVGVVTAALGGCYLAWLLTRERRG</sequence>
<feature type="transmembrane region" description="Helical" evidence="8">
    <location>
        <begin position="287"/>
        <end position="306"/>
    </location>
</feature>
<feature type="transmembrane region" description="Helical" evidence="8">
    <location>
        <begin position="244"/>
        <end position="266"/>
    </location>
</feature>
<feature type="transmembrane region" description="Helical" evidence="8">
    <location>
        <begin position="73"/>
        <end position="91"/>
    </location>
</feature>
<evidence type="ECO:0000313" key="10">
    <source>
        <dbReference type="Proteomes" id="UP001551675"/>
    </source>
</evidence>
<dbReference type="InterPro" id="IPR037294">
    <property type="entry name" value="ABC_BtuC-like"/>
</dbReference>
<organism evidence="9 10">
    <name type="scientific">Microtetraspora glauca</name>
    <dbReference type="NCBI Taxonomy" id="1996"/>
    <lineage>
        <taxon>Bacteria</taxon>
        <taxon>Bacillati</taxon>
        <taxon>Actinomycetota</taxon>
        <taxon>Actinomycetes</taxon>
        <taxon>Streptosporangiales</taxon>
        <taxon>Streptosporangiaceae</taxon>
        <taxon>Microtetraspora</taxon>
    </lineage>
</organism>
<accession>A0ABV3GIT6</accession>
<dbReference type="Gene3D" id="1.10.3470.10">
    <property type="entry name" value="ABC transporter involved in vitamin B12 uptake, BtuC"/>
    <property type="match status" value="1"/>
</dbReference>
<comment type="similarity">
    <text evidence="2">Belongs to the binding-protein-dependent transport system permease family. FecCD subfamily.</text>
</comment>
<evidence type="ECO:0000313" key="9">
    <source>
        <dbReference type="EMBL" id="MEV0971187.1"/>
    </source>
</evidence>
<keyword evidence="5 8" id="KW-0812">Transmembrane</keyword>
<dbReference type="InterPro" id="IPR000522">
    <property type="entry name" value="ABC_transptr_permease_BtuC"/>
</dbReference>
<keyword evidence="7 8" id="KW-0472">Membrane</keyword>
<evidence type="ECO:0000256" key="8">
    <source>
        <dbReference type="SAM" id="Phobius"/>
    </source>
</evidence>
<dbReference type="EMBL" id="JBFALK010000011">
    <property type="protein sequence ID" value="MEV0971187.1"/>
    <property type="molecule type" value="Genomic_DNA"/>
</dbReference>
<evidence type="ECO:0000256" key="2">
    <source>
        <dbReference type="ARBA" id="ARBA00007935"/>
    </source>
</evidence>
<evidence type="ECO:0000256" key="3">
    <source>
        <dbReference type="ARBA" id="ARBA00022448"/>
    </source>
</evidence>
<feature type="transmembrane region" description="Helical" evidence="8">
    <location>
        <begin position="312"/>
        <end position="332"/>
    </location>
</feature>
<dbReference type="Pfam" id="PF01032">
    <property type="entry name" value="FecCD"/>
    <property type="match status" value="1"/>
</dbReference>
<evidence type="ECO:0000256" key="6">
    <source>
        <dbReference type="ARBA" id="ARBA00022989"/>
    </source>
</evidence>
<feature type="transmembrane region" description="Helical" evidence="8">
    <location>
        <begin position="103"/>
        <end position="121"/>
    </location>
</feature>
<evidence type="ECO:0000256" key="4">
    <source>
        <dbReference type="ARBA" id="ARBA00022475"/>
    </source>
</evidence>
<keyword evidence="10" id="KW-1185">Reference proteome</keyword>
<dbReference type="PANTHER" id="PTHR30472:SF24">
    <property type="entry name" value="FERRIC ENTEROBACTIN TRANSPORT SYSTEM PERMEASE PROTEIN FEPG"/>
    <property type="match status" value="1"/>
</dbReference>
<name>A0ABV3GIT6_MICGL</name>
<feature type="transmembrane region" description="Helical" evidence="8">
    <location>
        <begin position="18"/>
        <end position="37"/>
    </location>
</feature>
<gene>
    <name evidence="9" type="ORF">AB0I59_21370</name>
</gene>
<keyword evidence="6 8" id="KW-1133">Transmembrane helix</keyword>
<comment type="subcellular location">
    <subcellularLocation>
        <location evidence="1">Cell membrane</location>
        <topology evidence="1">Multi-pass membrane protein</topology>
    </subcellularLocation>
</comment>
<feature type="transmembrane region" description="Helical" evidence="8">
    <location>
        <begin position="126"/>
        <end position="148"/>
    </location>
</feature>
<dbReference type="PANTHER" id="PTHR30472">
    <property type="entry name" value="FERRIC ENTEROBACTIN TRANSPORT SYSTEM PERMEASE PROTEIN"/>
    <property type="match status" value="1"/>
</dbReference>
<protein>
    <submittedName>
        <fullName evidence="9">Iron chelate uptake ABC transporter family permease subunit</fullName>
    </submittedName>
</protein>